<dbReference type="KEGG" id="tsr:106552325"/>
<evidence type="ECO:0000313" key="1">
    <source>
        <dbReference type="Proteomes" id="UP000504617"/>
    </source>
</evidence>
<gene>
    <name evidence="2" type="primary">LOC106552325</name>
</gene>
<dbReference type="GeneID" id="106552325"/>
<dbReference type="RefSeq" id="XP_013926044.1">
    <property type="nucleotide sequence ID" value="XM_014070569.1"/>
</dbReference>
<protein>
    <submittedName>
        <fullName evidence="2">Uncharacterized protein LOC106552325</fullName>
    </submittedName>
</protein>
<reference evidence="2" key="1">
    <citation type="submission" date="2025-08" db="UniProtKB">
        <authorList>
            <consortium name="RefSeq"/>
        </authorList>
    </citation>
    <scope>IDENTIFICATION</scope>
    <source>
        <tissue evidence="2">Skeletal muscle</tissue>
    </source>
</reference>
<organism evidence="1 2">
    <name type="scientific">Thamnophis sirtalis</name>
    <dbReference type="NCBI Taxonomy" id="35019"/>
    <lineage>
        <taxon>Eukaryota</taxon>
        <taxon>Metazoa</taxon>
        <taxon>Chordata</taxon>
        <taxon>Craniata</taxon>
        <taxon>Vertebrata</taxon>
        <taxon>Euteleostomi</taxon>
        <taxon>Lepidosauria</taxon>
        <taxon>Squamata</taxon>
        <taxon>Bifurcata</taxon>
        <taxon>Unidentata</taxon>
        <taxon>Episquamata</taxon>
        <taxon>Toxicofera</taxon>
        <taxon>Serpentes</taxon>
        <taxon>Colubroidea</taxon>
        <taxon>Colubridae</taxon>
        <taxon>Natricinae</taxon>
        <taxon>Thamnophis</taxon>
    </lineage>
</organism>
<keyword evidence="1" id="KW-1185">Reference proteome</keyword>
<proteinExistence type="predicted"/>
<evidence type="ECO:0000313" key="2">
    <source>
        <dbReference type="RefSeq" id="XP_013926044.1"/>
    </source>
</evidence>
<dbReference type="Proteomes" id="UP000504617">
    <property type="component" value="Unplaced"/>
</dbReference>
<accession>A0A6I9YQ54</accession>
<dbReference type="AlphaFoldDB" id="A0A6I9YQ54"/>
<dbReference type="OrthoDB" id="10302771at2759"/>
<name>A0A6I9YQ54_9SAUR</name>
<sequence length="457" mass="50672">MIRAFHLEELASFVHGCSKWYKVVTQAAGAFMTRGILSIVIEKKLRAERAIQNYSRQVAIASLSIIGSHLHIAPQSRFSDLDLEKLVRSIFAEPVDPAILRNDTQLEQNSFLFGPDAALIVPNAQGNFVFSAERFAAWMGQVFDANNPVRSQSNCPQGVPAAAKPAPVAGEIHPWLFGGLLNVNLADGTDNTAIVQDNPLWSFELLARVMVMSPQFREKILANLTTAVLIITCAGSITPAKLNKTLRQIRRETGSQDIEVDQDAVINGFYCLRAIWDGQTTGQNFEEMFTNLKAEVTKISLTLGTMVEETRNKMLTGIVTVNQAIRTYEDFPWTELNEEIKAVTTKDEMAVAAAFGDTVNNCHWIGWTYVFNTARPEHTNKQFPNILYTAIQLQILAGGVQSLKRYEGLKNITIELRPFINGLVAQYAQIRQAGVNYSVQPGAASSVVDHMRQLDLT</sequence>